<protein>
    <submittedName>
        <fullName evidence="1">Uncharacterized protein</fullName>
    </submittedName>
</protein>
<name>A0A6A6BKK3_9PEZI</name>
<dbReference type="Proteomes" id="UP000799438">
    <property type="component" value="Unassembled WGS sequence"/>
</dbReference>
<gene>
    <name evidence="1" type="ORF">K452DRAFT_15593</name>
</gene>
<dbReference type="EMBL" id="ML995483">
    <property type="protein sequence ID" value="KAF2143101.1"/>
    <property type="molecule type" value="Genomic_DNA"/>
</dbReference>
<proteinExistence type="predicted"/>
<evidence type="ECO:0000313" key="1">
    <source>
        <dbReference type="EMBL" id="KAF2143101.1"/>
    </source>
</evidence>
<dbReference type="GeneID" id="54293091"/>
<evidence type="ECO:0000313" key="2">
    <source>
        <dbReference type="Proteomes" id="UP000799438"/>
    </source>
</evidence>
<keyword evidence="2" id="KW-1185">Reference proteome</keyword>
<reference evidence="1" key="1">
    <citation type="journal article" date="2020" name="Stud. Mycol.">
        <title>101 Dothideomycetes genomes: a test case for predicting lifestyles and emergence of pathogens.</title>
        <authorList>
            <person name="Haridas S."/>
            <person name="Albert R."/>
            <person name="Binder M."/>
            <person name="Bloem J."/>
            <person name="Labutti K."/>
            <person name="Salamov A."/>
            <person name="Andreopoulos B."/>
            <person name="Baker S."/>
            <person name="Barry K."/>
            <person name="Bills G."/>
            <person name="Bluhm B."/>
            <person name="Cannon C."/>
            <person name="Castanera R."/>
            <person name="Culley D."/>
            <person name="Daum C."/>
            <person name="Ezra D."/>
            <person name="Gonzalez J."/>
            <person name="Henrissat B."/>
            <person name="Kuo A."/>
            <person name="Liang C."/>
            <person name="Lipzen A."/>
            <person name="Lutzoni F."/>
            <person name="Magnuson J."/>
            <person name="Mondo S."/>
            <person name="Nolan M."/>
            <person name="Ohm R."/>
            <person name="Pangilinan J."/>
            <person name="Park H.-J."/>
            <person name="Ramirez L."/>
            <person name="Alfaro M."/>
            <person name="Sun H."/>
            <person name="Tritt A."/>
            <person name="Yoshinaga Y."/>
            <person name="Zwiers L.-H."/>
            <person name="Turgeon B."/>
            <person name="Goodwin S."/>
            <person name="Spatafora J."/>
            <person name="Crous P."/>
            <person name="Grigoriev I."/>
        </authorList>
    </citation>
    <scope>NUCLEOTIDE SEQUENCE</scope>
    <source>
        <strain evidence="1">CBS 121167</strain>
    </source>
</reference>
<accession>A0A6A6BKK3</accession>
<dbReference type="RefSeq" id="XP_033398813.1">
    <property type="nucleotide sequence ID" value="XM_033535597.1"/>
</dbReference>
<dbReference type="AlphaFoldDB" id="A0A6A6BKK3"/>
<organism evidence="1 2">
    <name type="scientific">Aplosporella prunicola CBS 121167</name>
    <dbReference type="NCBI Taxonomy" id="1176127"/>
    <lineage>
        <taxon>Eukaryota</taxon>
        <taxon>Fungi</taxon>
        <taxon>Dikarya</taxon>
        <taxon>Ascomycota</taxon>
        <taxon>Pezizomycotina</taxon>
        <taxon>Dothideomycetes</taxon>
        <taxon>Dothideomycetes incertae sedis</taxon>
        <taxon>Botryosphaeriales</taxon>
        <taxon>Aplosporellaceae</taxon>
        <taxon>Aplosporella</taxon>
    </lineage>
</organism>
<sequence>MLSRCTKYLKYRTHPRTRYPARHGLPSPAHGARHLHVAAPPIIPWKRNRSTEESSPLRSGRAACLPWASHLIDWDVLHT</sequence>